<dbReference type="AlphaFoldDB" id="A0A5B7WQU4"/>
<accession>A0A5B7WQU4</accession>
<keyword evidence="3" id="KW-1185">Reference proteome</keyword>
<evidence type="ECO:0000256" key="1">
    <source>
        <dbReference type="SAM" id="Phobius"/>
    </source>
</evidence>
<proteinExistence type="predicted"/>
<evidence type="ECO:0000313" key="2">
    <source>
        <dbReference type="EMBL" id="QCY46249.1"/>
    </source>
</evidence>
<protein>
    <submittedName>
        <fullName evidence="2">Uncharacterized protein</fullName>
    </submittedName>
</protein>
<dbReference type="EMBL" id="CP034412">
    <property type="protein sequence ID" value="QCY46249.1"/>
    <property type="molecule type" value="Genomic_DNA"/>
</dbReference>
<keyword evidence="1" id="KW-0472">Membrane</keyword>
<gene>
    <name evidence="2" type="ORF">GcLGCM259_0484</name>
</gene>
<sequence>MNATQPTAAEGSVPVIPWWFSAVLGIIMGVTLTLIRTQRYFFIVGAGVLALMIFVVGILTIRRRRRHAELMQSRTSLGYLLWMLVIIILAGPVHTIYLADEPAELWLKSVLLSLGFTVAIRQVDRHLVAHSRQRG</sequence>
<name>A0A5B7WQU4_9MICC</name>
<feature type="transmembrane region" description="Helical" evidence="1">
    <location>
        <begin position="79"/>
        <end position="99"/>
    </location>
</feature>
<feature type="transmembrane region" description="Helical" evidence="1">
    <location>
        <begin position="40"/>
        <end position="59"/>
    </location>
</feature>
<keyword evidence="1" id="KW-1133">Transmembrane helix</keyword>
<feature type="transmembrane region" description="Helical" evidence="1">
    <location>
        <begin position="12"/>
        <end position="34"/>
    </location>
</feature>
<organism evidence="2 3">
    <name type="scientific">Glutamicibacter creatinolyticus</name>
    <dbReference type="NCBI Taxonomy" id="162496"/>
    <lineage>
        <taxon>Bacteria</taxon>
        <taxon>Bacillati</taxon>
        <taxon>Actinomycetota</taxon>
        <taxon>Actinomycetes</taxon>
        <taxon>Micrococcales</taxon>
        <taxon>Micrococcaceae</taxon>
        <taxon>Glutamicibacter</taxon>
    </lineage>
</organism>
<reference evidence="2 3" key="1">
    <citation type="submission" date="2018-12" db="EMBL/GenBank/DDBJ databases">
        <title>Complete Genome Sequence of Glutamicibacter creatinolyticus strain LGCM259,isolated from an abscess of a 12-year-old mare in Italy.</title>
        <authorList>
            <person name="Santos R.G."/>
            <person name="Silva A.L."/>
            <person name="Seyffert N."/>
            <person name="Castro T.L.P."/>
            <person name="Attili A.R."/>
            <person name="Rifici C."/>
            <person name="Mazzullo G."/>
            <person name="Brenig B."/>
            <person name="Venanzi F."/>
            <person name="Azevedo V."/>
        </authorList>
    </citation>
    <scope>NUCLEOTIDE SEQUENCE [LARGE SCALE GENOMIC DNA]</scope>
    <source>
        <strain evidence="2 3">LGCM 259</strain>
    </source>
</reference>
<dbReference type="RefSeq" id="WP_054821460.1">
    <property type="nucleotide sequence ID" value="NZ_CP034412.1"/>
</dbReference>
<dbReference type="KEGG" id="gcr:GcLGCM259_0484"/>
<evidence type="ECO:0000313" key="3">
    <source>
        <dbReference type="Proteomes" id="UP000307000"/>
    </source>
</evidence>
<dbReference type="Proteomes" id="UP000307000">
    <property type="component" value="Chromosome"/>
</dbReference>
<keyword evidence="1" id="KW-0812">Transmembrane</keyword>